<name>X1NL93_9ZZZZ</name>
<dbReference type="NCBIfam" id="TIGR01439">
    <property type="entry name" value="lp_hng_hel_AbrB"/>
    <property type="match status" value="1"/>
</dbReference>
<accession>X1NL93</accession>
<reference evidence="2" key="1">
    <citation type="journal article" date="2014" name="Front. Microbiol.">
        <title>High frequency of phylogenetically diverse reductive dehalogenase-homologous genes in deep subseafloor sedimentary metagenomes.</title>
        <authorList>
            <person name="Kawai M."/>
            <person name="Futagami T."/>
            <person name="Toyoda A."/>
            <person name="Takaki Y."/>
            <person name="Nishi S."/>
            <person name="Hori S."/>
            <person name="Arai W."/>
            <person name="Tsubouchi T."/>
            <person name="Morono Y."/>
            <person name="Uchiyama I."/>
            <person name="Ito T."/>
            <person name="Fujiyama A."/>
            <person name="Inagaki F."/>
            <person name="Takami H."/>
        </authorList>
    </citation>
    <scope>NUCLEOTIDE SEQUENCE</scope>
    <source>
        <strain evidence="2">Expedition CK06-06</strain>
    </source>
</reference>
<dbReference type="GO" id="GO:0003677">
    <property type="term" value="F:DNA binding"/>
    <property type="evidence" value="ECO:0007669"/>
    <property type="project" value="InterPro"/>
</dbReference>
<gene>
    <name evidence="2" type="ORF">S06H3_32692</name>
</gene>
<dbReference type="SMART" id="SM00966">
    <property type="entry name" value="SpoVT_AbrB"/>
    <property type="match status" value="1"/>
</dbReference>
<dbReference type="PROSITE" id="PS51740">
    <property type="entry name" value="SPOVT_ABRB"/>
    <property type="match status" value="1"/>
</dbReference>
<dbReference type="Gene3D" id="2.10.260.10">
    <property type="match status" value="1"/>
</dbReference>
<dbReference type="EMBL" id="BARV01019455">
    <property type="protein sequence ID" value="GAI30956.1"/>
    <property type="molecule type" value="Genomic_DNA"/>
</dbReference>
<dbReference type="Pfam" id="PF04014">
    <property type="entry name" value="MazE_antitoxin"/>
    <property type="match status" value="1"/>
</dbReference>
<comment type="caution">
    <text evidence="2">The sequence shown here is derived from an EMBL/GenBank/DDBJ whole genome shotgun (WGS) entry which is preliminary data.</text>
</comment>
<dbReference type="AlphaFoldDB" id="X1NL93"/>
<evidence type="ECO:0000259" key="1">
    <source>
        <dbReference type="PROSITE" id="PS51740"/>
    </source>
</evidence>
<organism evidence="2">
    <name type="scientific">marine sediment metagenome</name>
    <dbReference type="NCBI Taxonomy" id="412755"/>
    <lineage>
        <taxon>unclassified sequences</taxon>
        <taxon>metagenomes</taxon>
        <taxon>ecological metagenomes</taxon>
    </lineage>
</organism>
<protein>
    <recommendedName>
        <fullName evidence="1">SpoVT-AbrB domain-containing protein</fullName>
    </recommendedName>
</protein>
<feature type="domain" description="SpoVT-AbrB" evidence="1">
    <location>
        <begin position="14"/>
        <end position="60"/>
    </location>
</feature>
<evidence type="ECO:0000313" key="2">
    <source>
        <dbReference type="EMBL" id="GAI30956.1"/>
    </source>
</evidence>
<proteinExistence type="predicted"/>
<dbReference type="InterPro" id="IPR037914">
    <property type="entry name" value="SpoVT-AbrB_sf"/>
</dbReference>
<dbReference type="SUPFAM" id="SSF89447">
    <property type="entry name" value="AbrB/MazE/MraZ-like"/>
    <property type="match status" value="1"/>
</dbReference>
<sequence>MVKYVQVGGIIGGAMESAIDEKGRVVIPKRLRERAGLREGARVRLSVEGGRIIVAKPVGPAEFTRETGDELRLPAWAQKALELRDEVRAKRRSTR</sequence>
<dbReference type="InterPro" id="IPR007159">
    <property type="entry name" value="SpoVT-AbrB_dom"/>
</dbReference>